<keyword evidence="1" id="KW-1133">Transmembrane helix</keyword>
<name>A0A1F5NW57_9BACT</name>
<keyword evidence="1" id="KW-0472">Membrane</keyword>
<dbReference type="STRING" id="1817825.A2720_00300"/>
<organism evidence="2 3">
    <name type="scientific">Candidatus Doudnabacteria bacterium RIFCSPHIGHO2_01_FULL_46_24</name>
    <dbReference type="NCBI Taxonomy" id="1817825"/>
    <lineage>
        <taxon>Bacteria</taxon>
        <taxon>Candidatus Doudnaibacteriota</taxon>
    </lineage>
</organism>
<dbReference type="Proteomes" id="UP000178892">
    <property type="component" value="Unassembled WGS sequence"/>
</dbReference>
<evidence type="ECO:0000256" key="1">
    <source>
        <dbReference type="SAM" id="Phobius"/>
    </source>
</evidence>
<protein>
    <submittedName>
        <fullName evidence="2">Uncharacterized protein</fullName>
    </submittedName>
</protein>
<gene>
    <name evidence="2" type="ORF">A2720_00300</name>
</gene>
<proteinExistence type="predicted"/>
<keyword evidence="1" id="KW-0812">Transmembrane</keyword>
<dbReference type="EMBL" id="MFEL01000004">
    <property type="protein sequence ID" value="OGE81813.1"/>
    <property type="molecule type" value="Genomic_DNA"/>
</dbReference>
<dbReference type="AlphaFoldDB" id="A0A1F5NW57"/>
<sequence>MQTKQNSINVRTTQESEQVRKDLLKVLALNGIFLAVLLGLFFWNKSSGVVDNFFAKLLKF</sequence>
<evidence type="ECO:0000313" key="2">
    <source>
        <dbReference type="EMBL" id="OGE81813.1"/>
    </source>
</evidence>
<accession>A0A1F5NW57</accession>
<reference evidence="2 3" key="1">
    <citation type="journal article" date="2016" name="Nat. Commun.">
        <title>Thousands of microbial genomes shed light on interconnected biogeochemical processes in an aquifer system.</title>
        <authorList>
            <person name="Anantharaman K."/>
            <person name="Brown C.T."/>
            <person name="Hug L.A."/>
            <person name="Sharon I."/>
            <person name="Castelle C.J."/>
            <person name="Probst A.J."/>
            <person name="Thomas B.C."/>
            <person name="Singh A."/>
            <person name="Wilkins M.J."/>
            <person name="Karaoz U."/>
            <person name="Brodie E.L."/>
            <person name="Williams K.H."/>
            <person name="Hubbard S.S."/>
            <person name="Banfield J.F."/>
        </authorList>
    </citation>
    <scope>NUCLEOTIDE SEQUENCE [LARGE SCALE GENOMIC DNA]</scope>
</reference>
<feature type="transmembrane region" description="Helical" evidence="1">
    <location>
        <begin position="23"/>
        <end position="43"/>
    </location>
</feature>
<comment type="caution">
    <text evidence="2">The sequence shown here is derived from an EMBL/GenBank/DDBJ whole genome shotgun (WGS) entry which is preliminary data.</text>
</comment>
<evidence type="ECO:0000313" key="3">
    <source>
        <dbReference type="Proteomes" id="UP000178892"/>
    </source>
</evidence>